<reference evidence="1" key="1">
    <citation type="submission" date="2021-02" db="EMBL/GenBank/DDBJ databases">
        <authorList>
            <person name="Palmer J.M."/>
        </authorList>
    </citation>
    <scope>NUCLEOTIDE SEQUENCE</scope>
    <source>
        <strain evidence="1">SCRP734</strain>
    </source>
</reference>
<evidence type="ECO:0000313" key="2">
    <source>
        <dbReference type="Proteomes" id="UP000694044"/>
    </source>
</evidence>
<dbReference type="Proteomes" id="UP000694044">
    <property type="component" value="Unassembled WGS sequence"/>
</dbReference>
<dbReference type="EMBL" id="JAGDFM010000010">
    <property type="protein sequence ID" value="KAG7392526.1"/>
    <property type="molecule type" value="Genomic_DNA"/>
</dbReference>
<dbReference type="OrthoDB" id="121390at2759"/>
<sequence length="177" mass="19515">MYFTTCPIQTTTIGYDHRADSTRNKPPEVKYSYVMYHSQTPNSTTTTLALPAVANTDSKEVMEELQRADTNSSLAAAPVARQHHLKQSMCATTTPRFLRVPTAIASRCVAAPWIRTSSTPRFTTYTETPFGDHLPKINPAVDKTNKGICNTADVVKRDSKFADELNSTVDSIINSAD</sequence>
<name>A0A8T1WGH8_9STRA</name>
<dbReference type="AlphaFoldDB" id="A0A8T1WGH8"/>
<accession>A0A8T1WGH8</accession>
<comment type="caution">
    <text evidence="1">The sequence shown here is derived from an EMBL/GenBank/DDBJ whole genome shotgun (WGS) entry which is preliminary data.</text>
</comment>
<proteinExistence type="predicted"/>
<organism evidence="1 2">
    <name type="scientific">Phytophthora pseudosyringae</name>
    <dbReference type="NCBI Taxonomy" id="221518"/>
    <lineage>
        <taxon>Eukaryota</taxon>
        <taxon>Sar</taxon>
        <taxon>Stramenopiles</taxon>
        <taxon>Oomycota</taxon>
        <taxon>Peronosporomycetes</taxon>
        <taxon>Peronosporales</taxon>
        <taxon>Peronosporaceae</taxon>
        <taxon>Phytophthora</taxon>
    </lineage>
</organism>
<gene>
    <name evidence="1" type="ORF">PHYPSEUDO_000214</name>
</gene>
<protein>
    <submittedName>
        <fullName evidence="1">Uncharacterized protein</fullName>
    </submittedName>
</protein>
<keyword evidence="2" id="KW-1185">Reference proteome</keyword>
<evidence type="ECO:0000313" key="1">
    <source>
        <dbReference type="EMBL" id="KAG7392526.1"/>
    </source>
</evidence>